<evidence type="ECO:0000313" key="7">
    <source>
        <dbReference type="EMBL" id="MFD2531533.1"/>
    </source>
</evidence>
<feature type="transmembrane region" description="Helical" evidence="5">
    <location>
        <begin position="239"/>
        <end position="261"/>
    </location>
</feature>
<sequence>MLISIVWLILGLLLLIKGADWLVNGASVLAKKYHVSDLAIGLTIVAFGTSAPELVVNVLASFNGYDEIVFGNIIGSNNFNLFVILGISGMIAPLAVQSSTVWKEIPLSLFAAVLLFILANDFFGASSPLISRVDGFIFLTLFGLFLFYVYKQLKSDPSVQKEETTESDLSQLKIWGLILAGLTGLIIGGRFVVNNAIEIATVLGVSEKIIGLTIIAAGTSLPELATSVVAAIRKNVDLAVGNIIGSNIFNIFLILAVSAFVKPVAFDPSFNSELYLLGGGTLLLFIAMFTGGKQKLDRWEAALLLVTFIVYTGFLIMQEI</sequence>
<keyword evidence="8" id="KW-1185">Reference proteome</keyword>
<feature type="domain" description="Sodium/calcium exchanger membrane region" evidence="6">
    <location>
        <begin position="4"/>
        <end position="150"/>
    </location>
</feature>
<evidence type="ECO:0000256" key="2">
    <source>
        <dbReference type="ARBA" id="ARBA00022692"/>
    </source>
</evidence>
<feature type="transmembrane region" description="Helical" evidence="5">
    <location>
        <begin position="174"/>
        <end position="197"/>
    </location>
</feature>
<accession>A0ABW5JGG5</accession>
<proteinExistence type="predicted"/>
<dbReference type="InterPro" id="IPR004481">
    <property type="entry name" value="K/Na/Ca-exchanger"/>
</dbReference>
<name>A0ABW5JGG5_9BACT</name>
<dbReference type="Pfam" id="PF01699">
    <property type="entry name" value="Na_Ca_ex"/>
    <property type="match status" value="2"/>
</dbReference>
<dbReference type="PANTHER" id="PTHR10846:SF8">
    <property type="entry name" value="INNER MEMBRANE PROTEIN YRBG"/>
    <property type="match status" value="1"/>
</dbReference>
<keyword evidence="4 5" id="KW-0472">Membrane</keyword>
<evidence type="ECO:0000256" key="4">
    <source>
        <dbReference type="ARBA" id="ARBA00023136"/>
    </source>
</evidence>
<evidence type="ECO:0000256" key="5">
    <source>
        <dbReference type="SAM" id="Phobius"/>
    </source>
</evidence>
<dbReference type="InterPro" id="IPR044880">
    <property type="entry name" value="NCX_ion-bd_dom_sf"/>
</dbReference>
<organism evidence="7 8">
    <name type="scientific">Gracilimonas halophila</name>
    <dbReference type="NCBI Taxonomy" id="1834464"/>
    <lineage>
        <taxon>Bacteria</taxon>
        <taxon>Pseudomonadati</taxon>
        <taxon>Balneolota</taxon>
        <taxon>Balneolia</taxon>
        <taxon>Balneolales</taxon>
        <taxon>Balneolaceae</taxon>
        <taxon>Gracilimonas</taxon>
    </lineage>
</organism>
<dbReference type="Gene3D" id="1.20.1420.30">
    <property type="entry name" value="NCX, central ion-binding region"/>
    <property type="match status" value="2"/>
</dbReference>
<feature type="transmembrane region" description="Helical" evidence="5">
    <location>
        <begin position="299"/>
        <end position="317"/>
    </location>
</feature>
<dbReference type="EMBL" id="JBHULI010000003">
    <property type="protein sequence ID" value="MFD2531533.1"/>
    <property type="molecule type" value="Genomic_DNA"/>
</dbReference>
<keyword evidence="2 5" id="KW-0812">Transmembrane</keyword>
<evidence type="ECO:0000256" key="3">
    <source>
        <dbReference type="ARBA" id="ARBA00022989"/>
    </source>
</evidence>
<protein>
    <submittedName>
        <fullName evidence="7">Calcium/sodium antiporter</fullName>
    </submittedName>
</protein>
<dbReference type="InterPro" id="IPR004837">
    <property type="entry name" value="NaCa_Exmemb"/>
</dbReference>
<evidence type="ECO:0000313" key="8">
    <source>
        <dbReference type="Proteomes" id="UP001597460"/>
    </source>
</evidence>
<feature type="domain" description="Sodium/calcium exchanger membrane region" evidence="6">
    <location>
        <begin position="174"/>
        <end position="316"/>
    </location>
</feature>
<dbReference type="Proteomes" id="UP001597460">
    <property type="component" value="Unassembled WGS sequence"/>
</dbReference>
<feature type="transmembrane region" description="Helical" evidence="5">
    <location>
        <begin position="136"/>
        <end position="153"/>
    </location>
</feature>
<gene>
    <name evidence="7" type="ORF">ACFSVN_03650</name>
</gene>
<evidence type="ECO:0000259" key="6">
    <source>
        <dbReference type="Pfam" id="PF01699"/>
    </source>
</evidence>
<dbReference type="RefSeq" id="WP_390298757.1">
    <property type="nucleotide sequence ID" value="NZ_JBHULI010000003.1"/>
</dbReference>
<keyword evidence="3 5" id="KW-1133">Transmembrane helix</keyword>
<dbReference type="PANTHER" id="PTHR10846">
    <property type="entry name" value="SODIUM/POTASSIUM/CALCIUM EXCHANGER"/>
    <property type="match status" value="1"/>
</dbReference>
<reference evidence="8" key="1">
    <citation type="journal article" date="2019" name="Int. J. Syst. Evol. Microbiol.">
        <title>The Global Catalogue of Microorganisms (GCM) 10K type strain sequencing project: providing services to taxonomists for standard genome sequencing and annotation.</title>
        <authorList>
            <consortium name="The Broad Institute Genomics Platform"/>
            <consortium name="The Broad Institute Genome Sequencing Center for Infectious Disease"/>
            <person name="Wu L."/>
            <person name="Ma J."/>
        </authorList>
    </citation>
    <scope>NUCLEOTIDE SEQUENCE [LARGE SCALE GENOMIC DNA]</scope>
    <source>
        <strain evidence="8">KCTC 52042</strain>
    </source>
</reference>
<feature type="transmembrane region" description="Helical" evidence="5">
    <location>
        <begin position="209"/>
        <end position="232"/>
    </location>
</feature>
<comment type="subcellular location">
    <subcellularLocation>
        <location evidence="1">Membrane</location>
        <topology evidence="1">Multi-pass membrane protein</topology>
    </subcellularLocation>
</comment>
<comment type="caution">
    <text evidence="7">The sequence shown here is derived from an EMBL/GenBank/DDBJ whole genome shotgun (WGS) entry which is preliminary data.</text>
</comment>
<feature type="transmembrane region" description="Helical" evidence="5">
    <location>
        <begin position="273"/>
        <end position="292"/>
    </location>
</feature>
<dbReference type="NCBIfam" id="TIGR00367">
    <property type="entry name" value="calcium/sodium antiporter"/>
    <property type="match status" value="1"/>
</dbReference>
<evidence type="ECO:0000256" key="1">
    <source>
        <dbReference type="ARBA" id="ARBA00004141"/>
    </source>
</evidence>
<feature type="transmembrane region" description="Helical" evidence="5">
    <location>
        <begin position="79"/>
        <end position="96"/>
    </location>
</feature>